<dbReference type="OrthoDB" id="538223at2759"/>
<dbReference type="InterPro" id="IPR036322">
    <property type="entry name" value="WD40_repeat_dom_sf"/>
</dbReference>
<gene>
    <name evidence="4" type="ORF">K435DRAFT_821909</name>
</gene>
<dbReference type="Gene3D" id="2.130.10.10">
    <property type="entry name" value="YVTN repeat-like/Quinoprotein amine dehydrogenase"/>
    <property type="match status" value="3"/>
</dbReference>
<keyword evidence="5" id="KW-1185">Reference proteome</keyword>
<dbReference type="PROSITE" id="PS50294">
    <property type="entry name" value="WD_REPEATS_REGION"/>
    <property type="match status" value="3"/>
</dbReference>
<feature type="repeat" description="WD" evidence="3">
    <location>
        <begin position="67"/>
        <end position="99"/>
    </location>
</feature>
<dbReference type="SUPFAM" id="SSF50978">
    <property type="entry name" value="WD40 repeat-like"/>
    <property type="match status" value="1"/>
</dbReference>
<evidence type="ECO:0000313" key="5">
    <source>
        <dbReference type="Proteomes" id="UP000297245"/>
    </source>
</evidence>
<dbReference type="PRINTS" id="PR00320">
    <property type="entry name" value="GPROTEINBRPT"/>
</dbReference>
<feature type="repeat" description="WD" evidence="3">
    <location>
        <begin position="9"/>
        <end position="50"/>
    </location>
</feature>
<evidence type="ECO:0000256" key="3">
    <source>
        <dbReference type="PROSITE-ProRule" id="PRU00221"/>
    </source>
</evidence>
<reference evidence="4 5" key="1">
    <citation type="journal article" date="2019" name="Nat. Ecol. Evol.">
        <title>Megaphylogeny resolves global patterns of mushroom evolution.</title>
        <authorList>
            <person name="Varga T."/>
            <person name="Krizsan K."/>
            <person name="Foldi C."/>
            <person name="Dima B."/>
            <person name="Sanchez-Garcia M."/>
            <person name="Sanchez-Ramirez S."/>
            <person name="Szollosi G.J."/>
            <person name="Szarkandi J.G."/>
            <person name="Papp V."/>
            <person name="Albert L."/>
            <person name="Andreopoulos W."/>
            <person name="Angelini C."/>
            <person name="Antonin V."/>
            <person name="Barry K.W."/>
            <person name="Bougher N.L."/>
            <person name="Buchanan P."/>
            <person name="Buyck B."/>
            <person name="Bense V."/>
            <person name="Catcheside P."/>
            <person name="Chovatia M."/>
            <person name="Cooper J."/>
            <person name="Damon W."/>
            <person name="Desjardin D."/>
            <person name="Finy P."/>
            <person name="Geml J."/>
            <person name="Haridas S."/>
            <person name="Hughes K."/>
            <person name="Justo A."/>
            <person name="Karasinski D."/>
            <person name="Kautmanova I."/>
            <person name="Kiss B."/>
            <person name="Kocsube S."/>
            <person name="Kotiranta H."/>
            <person name="LaButti K.M."/>
            <person name="Lechner B.E."/>
            <person name="Liimatainen K."/>
            <person name="Lipzen A."/>
            <person name="Lukacs Z."/>
            <person name="Mihaltcheva S."/>
            <person name="Morgado L.N."/>
            <person name="Niskanen T."/>
            <person name="Noordeloos M.E."/>
            <person name="Ohm R.A."/>
            <person name="Ortiz-Santana B."/>
            <person name="Ovrebo C."/>
            <person name="Racz N."/>
            <person name="Riley R."/>
            <person name="Savchenko A."/>
            <person name="Shiryaev A."/>
            <person name="Soop K."/>
            <person name="Spirin V."/>
            <person name="Szebenyi C."/>
            <person name="Tomsovsky M."/>
            <person name="Tulloss R.E."/>
            <person name="Uehling J."/>
            <person name="Grigoriev I.V."/>
            <person name="Vagvolgyi C."/>
            <person name="Papp T."/>
            <person name="Martin F.M."/>
            <person name="Miettinen O."/>
            <person name="Hibbett D.S."/>
            <person name="Nagy L.G."/>
        </authorList>
    </citation>
    <scope>NUCLEOTIDE SEQUENCE [LARGE SCALE GENOMIC DNA]</scope>
    <source>
        <strain evidence="4 5">CBS 962.96</strain>
    </source>
</reference>
<dbReference type="PANTHER" id="PTHR22847">
    <property type="entry name" value="WD40 REPEAT PROTEIN"/>
    <property type="match status" value="1"/>
</dbReference>
<dbReference type="SMART" id="SM00320">
    <property type="entry name" value="WD40"/>
    <property type="match status" value="5"/>
</dbReference>
<dbReference type="GO" id="GO:1990234">
    <property type="term" value="C:transferase complex"/>
    <property type="evidence" value="ECO:0007669"/>
    <property type="project" value="UniProtKB-ARBA"/>
</dbReference>
<dbReference type="Pfam" id="PF00400">
    <property type="entry name" value="WD40"/>
    <property type="match status" value="5"/>
</dbReference>
<proteinExistence type="predicted"/>
<dbReference type="CDD" id="cd00200">
    <property type="entry name" value="WD40"/>
    <property type="match status" value="1"/>
</dbReference>
<feature type="repeat" description="WD" evidence="3">
    <location>
        <begin position="139"/>
        <end position="179"/>
    </location>
</feature>
<dbReference type="InterPro" id="IPR001680">
    <property type="entry name" value="WD40_rpt"/>
</dbReference>
<feature type="repeat" description="WD" evidence="3">
    <location>
        <begin position="229"/>
        <end position="270"/>
    </location>
</feature>
<protein>
    <submittedName>
        <fullName evidence="4">WD40 repeat-like protein</fullName>
    </submittedName>
</protein>
<dbReference type="InterPro" id="IPR015943">
    <property type="entry name" value="WD40/YVTN_repeat-like_dom_sf"/>
</dbReference>
<name>A0A4V4HDI9_DENBC</name>
<keyword evidence="1 3" id="KW-0853">WD repeat</keyword>
<evidence type="ECO:0000256" key="1">
    <source>
        <dbReference type="ARBA" id="ARBA00022574"/>
    </source>
</evidence>
<accession>A0A4V4HDI9</accession>
<dbReference type="EMBL" id="ML179451">
    <property type="protein sequence ID" value="THU87415.1"/>
    <property type="molecule type" value="Genomic_DNA"/>
</dbReference>
<dbReference type="AlphaFoldDB" id="A0A4V4HDI9"/>
<dbReference type="PROSITE" id="PS50082">
    <property type="entry name" value="WD_REPEATS_2"/>
    <property type="match status" value="4"/>
</dbReference>
<organism evidence="4 5">
    <name type="scientific">Dendrothele bispora (strain CBS 962.96)</name>
    <dbReference type="NCBI Taxonomy" id="1314807"/>
    <lineage>
        <taxon>Eukaryota</taxon>
        <taxon>Fungi</taxon>
        <taxon>Dikarya</taxon>
        <taxon>Basidiomycota</taxon>
        <taxon>Agaricomycotina</taxon>
        <taxon>Agaricomycetes</taxon>
        <taxon>Agaricomycetidae</taxon>
        <taxon>Agaricales</taxon>
        <taxon>Agaricales incertae sedis</taxon>
        <taxon>Dendrothele</taxon>
    </lineage>
</organism>
<sequence length="289" mass="31236">MSRTEAIQYSETNSPVLTIDSPSDSKTIVSGHKNGNIKLWNFFSGKEINVPIKGNNGWVYMAQRFPLQGHYHGVNSLAFSADGTNIISGSHDKTIRIWDAVLGVQIGGLLQGHNDHVNSVAFSPDGSRAISEVLVAKSLKNMSDCVNSVAFSADGTIVSGSDDSTIRLWDSQTELEIEKPLEGHVYCVSSVAFSTDGTKIYCVKSVAFSPDDTKFLWDAETGAQIGEPLWGYTDIVKSVAFSPDGTWIVSGSDDKTIRIWDALSGSRVDNTRIISGSRKVVRALISITG</sequence>
<dbReference type="Proteomes" id="UP000297245">
    <property type="component" value="Unassembled WGS sequence"/>
</dbReference>
<evidence type="ECO:0000256" key="2">
    <source>
        <dbReference type="ARBA" id="ARBA00022737"/>
    </source>
</evidence>
<evidence type="ECO:0000313" key="4">
    <source>
        <dbReference type="EMBL" id="THU87415.1"/>
    </source>
</evidence>
<dbReference type="PANTHER" id="PTHR22847:SF637">
    <property type="entry name" value="WD REPEAT DOMAIN 5B"/>
    <property type="match status" value="1"/>
</dbReference>
<keyword evidence="2" id="KW-0677">Repeat</keyword>
<dbReference type="InterPro" id="IPR020472">
    <property type="entry name" value="WD40_PAC1"/>
</dbReference>